<dbReference type="SUPFAM" id="SSF143865">
    <property type="entry name" value="CorA soluble domain-like"/>
    <property type="match status" value="1"/>
</dbReference>
<dbReference type="CDD" id="cd12828">
    <property type="entry name" value="TmCorA-like_1"/>
    <property type="match status" value="1"/>
</dbReference>
<sequence>MVKIQIQSSPDTKSREDFFYEQPGSLPGTLSIEEDAPAPVIVLIDYDEAHATRKQITMPEECVSYLDSDSVSWVDVQGLGNEDILQRLGNVFKLHPLLLEDVVNVPQRPKVEDHESQLVVIARMVVPKEHKIGFYSEQVGFVLGKNYLLTVQEEPEHDCFEPVRQRIRQNKGTLRKQQADYLLYTLLDSIIDGFFPVLEDYGEEIEDLEAEVVSNPTRKTLEKIYRVRRDLLTLRRAIWPQRDAINSLIRDGSTQISESVRIYLRDCYDHAVQVLDMVETYRELAAGLMDVYLSAVSNRMNEIMKLLTVISSIFIPLTFIAGVYGMNFNTERSPWNMPELNWYWGYPLCLVTMGAIATLLVAFFWRRGWFENSSTVVDDPEGFDGNKINLLQRRSRR</sequence>
<dbReference type="Pfam" id="PF01544">
    <property type="entry name" value="CorA"/>
    <property type="match status" value="1"/>
</dbReference>
<dbReference type="Gene3D" id="3.30.460.20">
    <property type="entry name" value="CorA soluble domain-like"/>
    <property type="match status" value="1"/>
</dbReference>
<evidence type="ECO:0000313" key="10">
    <source>
        <dbReference type="Proteomes" id="UP000651156"/>
    </source>
</evidence>
<evidence type="ECO:0000256" key="8">
    <source>
        <dbReference type="RuleBase" id="RU362010"/>
    </source>
</evidence>
<comment type="similarity">
    <text evidence="2 8">Belongs to the CorA metal ion transporter (MIT) (TC 1.A.35) family.</text>
</comment>
<keyword evidence="6 8" id="KW-1133">Transmembrane helix</keyword>
<keyword evidence="10" id="KW-1185">Reference proteome</keyword>
<evidence type="ECO:0000256" key="6">
    <source>
        <dbReference type="ARBA" id="ARBA00022989"/>
    </source>
</evidence>
<keyword evidence="8" id="KW-0406">Ion transport</keyword>
<dbReference type="RefSeq" id="WP_193931278.1">
    <property type="nucleotide sequence ID" value="NZ_CAWPMZ010000016.1"/>
</dbReference>
<dbReference type="InterPro" id="IPR045863">
    <property type="entry name" value="CorA_TM1_TM2"/>
</dbReference>
<dbReference type="PANTHER" id="PTHR46494:SF1">
    <property type="entry name" value="CORA FAMILY METAL ION TRANSPORTER (EUROFUNG)"/>
    <property type="match status" value="1"/>
</dbReference>
<proteinExistence type="inferred from homology"/>
<name>A0ABR9URT4_9CHRO</name>
<dbReference type="InterPro" id="IPR002523">
    <property type="entry name" value="MgTranspt_CorA/ZnTranspt_ZntB"/>
</dbReference>
<evidence type="ECO:0000256" key="4">
    <source>
        <dbReference type="ARBA" id="ARBA00022475"/>
    </source>
</evidence>
<dbReference type="InterPro" id="IPR004488">
    <property type="entry name" value="Mg/Co-transport_prot_CorA"/>
</dbReference>
<gene>
    <name evidence="8 9" type="primary">corA</name>
    <name evidence="9" type="ORF">IQ230_06800</name>
</gene>
<protein>
    <recommendedName>
        <fullName evidence="8">Magnesium transport protein CorA</fullName>
    </recommendedName>
</protein>
<evidence type="ECO:0000256" key="3">
    <source>
        <dbReference type="ARBA" id="ARBA00022448"/>
    </source>
</evidence>
<feature type="transmembrane region" description="Helical" evidence="8">
    <location>
        <begin position="344"/>
        <end position="365"/>
    </location>
</feature>
<dbReference type="Proteomes" id="UP000651156">
    <property type="component" value="Unassembled WGS sequence"/>
</dbReference>
<evidence type="ECO:0000313" key="9">
    <source>
        <dbReference type="EMBL" id="MBE9190073.1"/>
    </source>
</evidence>
<keyword evidence="8" id="KW-0460">Magnesium</keyword>
<evidence type="ECO:0000256" key="2">
    <source>
        <dbReference type="ARBA" id="ARBA00009765"/>
    </source>
</evidence>
<evidence type="ECO:0000256" key="5">
    <source>
        <dbReference type="ARBA" id="ARBA00022692"/>
    </source>
</evidence>
<comment type="subcellular location">
    <subcellularLocation>
        <location evidence="1">Cell membrane</location>
        <topology evidence="1">Multi-pass membrane protein</topology>
    </subcellularLocation>
    <subcellularLocation>
        <location evidence="8">Membrane</location>
        <topology evidence="8">Multi-pass membrane protein</topology>
    </subcellularLocation>
</comment>
<dbReference type="EMBL" id="JADEWN010000011">
    <property type="protein sequence ID" value="MBE9190073.1"/>
    <property type="molecule type" value="Genomic_DNA"/>
</dbReference>
<dbReference type="Gene3D" id="1.20.58.340">
    <property type="entry name" value="Magnesium transport protein CorA, transmembrane region"/>
    <property type="match status" value="2"/>
</dbReference>
<comment type="function">
    <text evidence="8">Mediates influx of magnesium ions.</text>
</comment>
<keyword evidence="7 8" id="KW-0472">Membrane</keyword>
<comment type="caution">
    <text evidence="9">The sequence shown here is derived from an EMBL/GenBank/DDBJ whole genome shotgun (WGS) entry which is preliminary data.</text>
</comment>
<keyword evidence="4 8" id="KW-1003">Cell membrane</keyword>
<dbReference type="PANTHER" id="PTHR46494">
    <property type="entry name" value="CORA FAMILY METAL ION TRANSPORTER (EUROFUNG)"/>
    <property type="match status" value="1"/>
</dbReference>
<dbReference type="SUPFAM" id="SSF144083">
    <property type="entry name" value="Magnesium transport protein CorA, transmembrane region"/>
    <property type="match status" value="1"/>
</dbReference>
<reference evidence="9 10" key="1">
    <citation type="submission" date="2020-10" db="EMBL/GenBank/DDBJ databases">
        <authorList>
            <person name="Castelo-Branco R."/>
            <person name="Eusebio N."/>
            <person name="Adriana R."/>
            <person name="Vieira A."/>
            <person name="Brugerolle De Fraissinette N."/>
            <person name="Rezende De Castro R."/>
            <person name="Schneider M.P."/>
            <person name="Vasconcelos V."/>
            <person name="Leao P.N."/>
        </authorList>
    </citation>
    <scope>NUCLEOTIDE SEQUENCE [LARGE SCALE GENOMIC DNA]</scope>
    <source>
        <strain evidence="9 10">LEGE 06123</strain>
    </source>
</reference>
<keyword evidence="5 8" id="KW-0812">Transmembrane</keyword>
<organism evidence="9 10">
    <name type="scientific">Gloeocapsopsis crepidinum LEGE 06123</name>
    <dbReference type="NCBI Taxonomy" id="588587"/>
    <lineage>
        <taxon>Bacteria</taxon>
        <taxon>Bacillati</taxon>
        <taxon>Cyanobacteriota</taxon>
        <taxon>Cyanophyceae</taxon>
        <taxon>Oscillatoriophycideae</taxon>
        <taxon>Chroococcales</taxon>
        <taxon>Chroococcaceae</taxon>
        <taxon>Gloeocapsopsis</taxon>
    </lineage>
</organism>
<dbReference type="NCBIfam" id="TIGR00383">
    <property type="entry name" value="corA"/>
    <property type="match status" value="1"/>
</dbReference>
<evidence type="ECO:0000256" key="7">
    <source>
        <dbReference type="ARBA" id="ARBA00023136"/>
    </source>
</evidence>
<feature type="transmembrane region" description="Helical" evidence="8">
    <location>
        <begin position="306"/>
        <end position="324"/>
    </location>
</feature>
<accession>A0ABR9URT4</accession>
<dbReference type="InterPro" id="IPR045861">
    <property type="entry name" value="CorA_cytoplasmic_dom"/>
</dbReference>
<evidence type="ECO:0000256" key="1">
    <source>
        <dbReference type="ARBA" id="ARBA00004651"/>
    </source>
</evidence>
<keyword evidence="3 8" id="KW-0813">Transport</keyword>